<dbReference type="Proteomes" id="UP000297244">
    <property type="component" value="Unassembled WGS sequence"/>
</dbReference>
<keyword evidence="10" id="KW-1185">Reference proteome</keyword>
<keyword evidence="2 6" id="KW-0732">Signal</keyword>
<dbReference type="InterPro" id="IPR001775">
    <property type="entry name" value="GspD/PilQ"/>
</dbReference>
<dbReference type="EMBL" id="SKBL01000003">
    <property type="protein sequence ID" value="TFU17131.1"/>
    <property type="molecule type" value="Genomic_DNA"/>
</dbReference>
<comment type="subcellular location">
    <subcellularLocation>
        <location evidence="5">Cell outer membrane</location>
    </subcellularLocation>
    <subcellularLocation>
        <location evidence="1">Membrane</location>
    </subcellularLocation>
</comment>
<dbReference type="InterPro" id="IPR038591">
    <property type="entry name" value="NolW-like_sf"/>
</dbReference>
<dbReference type="PANTHER" id="PTHR30332:SF17">
    <property type="entry name" value="TYPE IV PILIATION SYSTEM PROTEIN DR_0774-RELATED"/>
    <property type="match status" value="1"/>
</dbReference>
<dbReference type="InterPro" id="IPR050810">
    <property type="entry name" value="Bact_Secretion_Sys_Channel"/>
</dbReference>
<feature type="domain" description="NolW-like" evidence="8">
    <location>
        <begin position="460"/>
        <end position="537"/>
    </location>
</feature>
<evidence type="ECO:0000256" key="3">
    <source>
        <dbReference type="ARBA" id="ARBA00023136"/>
    </source>
</evidence>
<feature type="chain" id="PRO_5046642516" evidence="6">
    <location>
        <begin position="23"/>
        <end position="759"/>
    </location>
</feature>
<reference evidence="9 10" key="1">
    <citation type="submission" date="2019-03" db="EMBL/GenBank/DDBJ databases">
        <title>Thermus tengchongensis species for the arsenic transformation mechanism.</title>
        <authorList>
            <person name="Yuan G.C."/>
        </authorList>
    </citation>
    <scope>NUCLEOTIDE SEQUENCE [LARGE SCALE GENOMIC DNA]</scope>
    <source>
        <strain evidence="9 10">15Y</strain>
    </source>
</reference>
<evidence type="ECO:0000256" key="4">
    <source>
        <dbReference type="RuleBase" id="RU004003"/>
    </source>
</evidence>
<organism evidence="9 10">
    <name type="scientific">Thermus tengchongensis</name>
    <dbReference type="NCBI Taxonomy" id="1214928"/>
    <lineage>
        <taxon>Bacteria</taxon>
        <taxon>Thermotogati</taxon>
        <taxon>Deinococcota</taxon>
        <taxon>Deinococci</taxon>
        <taxon>Thermales</taxon>
        <taxon>Thermaceae</taxon>
        <taxon>Thermus</taxon>
    </lineage>
</organism>
<name>A0ABY2K9P9_9DEIN</name>
<dbReference type="Pfam" id="PF00263">
    <property type="entry name" value="Secretin"/>
    <property type="match status" value="1"/>
</dbReference>
<feature type="domain" description="NolW-like" evidence="8">
    <location>
        <begin position="394"/>
        <end position="453"/>
    </location>
</feature>
<keyword evidence="5" id="KW-0813">Transport</keyword>
<protein>
    <submittedName>
        <fullName evidence="9">Type II secretion system protein GspD</fullName>
    </submittedName>
</protein>
<dbReference type="InterPro" id="IPR005644">
    <property type="entry name" value="NolW-like"/>
</dbReference>
<evidence type="ECO:0000256" key="2">
    <source>
        <dbReference type="ARBA" id="ARBA00022729"/>
    </source>
</evidence>
<comment type="similarity">
    <text evidence="4">Belongs to the bacterial secretin family.</text>
</comment>
<evidence type="ECO:0000313" key="9">
    <source>
        <dbReference type="EMBL" id="TFU17131.1"/>
    </source>
</evidence>
<dbReference type="Pfam" id="PF03958">
    <property type="entry name" value="Secretin_N"/>
    <property type="match status" value="2"/>
</dbReference>
<evidence type="ECO:0000256" key="1">
    <source>
        <dbReference type="ARBA" id="ARBA00004370"/>
    </source>
</evidence>
<dbReference type="Gene3D" id="3.30.1370.120">
    <property type="match status" value="1"/>
</dbReference>
<sequence length="759" mass="83180">MRTALMKLVIPGLLALGMGALAGSLPQEPRFDAKVDLKVSESQVRAGLTMPLDVVLEALARSVGLQPLIYRAYDPTGDPAKAQPPLPNVKLDFQGKPFREVWELLFATYGTQFNLDYLFLPPDVVVVAPTQVITALVDAPSRTGAMERKPYLVAIPEIAYRRTETDAQGQARTVVNIDGAKAWVQNDLLPFLSREASGLSVNWIVVEEGGKLRALLSVLATPEQHIRFSDILQRAGIDFRPLPALTLPKPRVERSYVLTHSTFPEILSFLQTQIPNAQVAVVPTDPKRALITATEEDHARIAELLKVVDVPKPIPTVRRVYTLQNLTFQEAQERLKPVLERELKGARLEGVPGNPKALLLEATEADQAFFAEILKAADVPPQVAPPTQEATVRRLYPLRFADAEKVAPFLAREVPGIVVQTVPGQPVLSVRGTEKQLAEVESLLAQIDQTPEQGPPVFQRSYQLSNAKATDLAKVLQEALQARQAQAPQGQAQPQAPTRQATVVADERTNTLIVTGTQEDLALVEGLIPKLDQAVPQVNLRVRIQEVQSNFSRNLGLKWNTIAGGNVAASILDTGLSLIFDSTRSLAALNILATLEALQRQGLSRALRDVNQTVLNNQTARLQSGETFLIRRVVGDRVERVPFDIGIIVEVTPQITADGQILLNIKAEVSGNVQRNPVDGDVDRFTKQVVTTTLRVRDGQTVVLGGLTSQENNQVQQGVPLLMDIPLIGELFKQRTQETTDRELLVVITADILRETASR</sequence>
<evidence type="ECO:0000256" key="5">
    <source>
        <dbReference type="RuleBase" id="RU004004"/>
    </source>
</evidence>
<keyword evidence="3" id="KW-0472">Membrane</keyword>
<gene>
    <name evidence="9" type="ORF">E0489_03800</name>
</gene>
<dbReference type="InterPro" id="IPR004846">
    <property type="entry name" value="T2SS/T3SS_dom"/>
</dbReference>
<evidence type="ECO:0000313" key="10">
    <source>
        <dbReference type="Proteomes" id="UP000297244"/>
    </source>
</evidence>
<dbReference type="PANTHER" id="PTHR30332">
    <property type="entry name" value="PROBABLE GENERAL SECRETION PATHWAY PROTEIN D"/>
    <property type="match status" value="1"/>
</dbReference>
<evidence type="ECO:0000256" key="6">
    <source>
        <dbReference type="SAM" id="SignalP"/>
    </source>
</evidence>
<evidence type="ECO:0000259" key="8">
    <source>
        <dbReference type="Pfam" id="PF03958"/>
    </source>
</evidence>
<accession>A0ABY2K9P9</accession>
<dbReference type="PRINTS" id="PR00811">
    <property type="entry name" value="BCTERIALGSPD"/>
</dbReference>
<feature type="domain" description="Type II/III secretion system secretin-like" evidence="7">
    <location>
        <begin position="597"/>
        <end position="754"/>
    </location>
</feature>
<comment type="caution">
    <text evidence="9">The sequence shown here is derived from an EMBL/GenBank/DDBJ whole genome shotgun (WGS) entry which is preliminary data.</text>
</comment>
<evidence type="ECO:0000259" key="7">
    <source>
        <dbReference type="Pfam" id="PF00263"/>
    </source>
</evidence>
<proteinExistence type="inferred from homology"/>
<feature type="signal peptide" evidence="6">
    <location>
        <begin position="1"/>
        <end position="22"/>
    </location>
</feature>